<keyword evidence="5" id="KW-0067">ATP-binding</keyword>
<organism evidence="6 7">
    <name type="scientific">Musa troglodytarum</name>
    <name type="common">fe'i banana</name>
    <dbReference type="NCBI Taxonomy" id="320322"/>
    <lineage>
        <taxon>Eukaryota</taxon>
        <taxon>Viridiplantae</taxon>
        <taxon>Streptophyta</taxon>
        <taxon>Embryophyta</taxon>
        <taxon>Tracheophyta</taxon>
        <taxon>Spermatophyta</taxon>
        <taxon>Magnoliopsida</taxon>
        <taxon>Liliopsida</taxon>
        <taxon>Zingiberales</taxon>
        <taxon>Musaceae</taxon>
        <taxon>Musa</taxon>
    </lineage>
</organism>
<dbReference type="GO" id="GO:0052381">
    <property type="term" value="F:tRNA dimethylallyltransferase activity"/>
    <property type="evidence" value="ECO:0007669"/>
    <property type="project" value="TreeGrafter"/>
</dbReference>
<dbReference type="InterPro" id="IPR039657">
    <property type="entry name" value="Dimethylallyltransferase"/>
</dbReference>
<dbReference type="PANTHER" id="PTHR11088">
    <property type="entry name" value="TRNA DIMETHYLALLYLTRANSFERASE"/>
    <property type="match status" value="1"/>
</dbReference>
<evidence type="ECO:0000256" key="4">
    <source>
        <dbReference type="ARBA" id="ARBA00022741"/>
    </source>
</evidence>
<dbReference type="GO" id="GO:0006400">
    <property type="term" value="P:tRNA modification"/>
    <property type="evidence" value="ECO:0007669"/>
    <property type="project" value="TreeGrafter"/>
</dbReference>
<dbReference type="Proteomes" id="UP001055439">
    <property type="component" value="Chromosome 2"/>
</dbReference>
<evidence type="ECO:0000256" key="5">
    <source>
        <dbReference type="ARBA" id="ARBA00022840"/>
    </source>
</evidence>
<proteinExistence type="inferred from homology"/>
<accession>A0A9E7JNT6</accession>
<dbReference type="AlphaFoldDB" id="A0A9E7JNT6"/>
<evidence type="ECO:0000313" key="7">
    <source>
        <dbReference type="Proteomes" id="UP001055439"/>
    </source>
</evidence>
<dbReference type="GO" id="GO:0009691">
    <property type="term" value="P:cytokinin biosynthetic process"/>
    <property type="evidence" value="ECO:0007669"/>
    <property type="project" value="UniProtKB-KW"/>
</dbReference>
<keyword evidence="3" id="KW-0203">Cytokinin biosynthesis</keyword>
<dbReference type="OrthoDB" id="775260at2759"/>
<name>A0A9E7JNT6_9LILI</name>
<dbReference type="EMBL" id="CP097504">
    <property type="protein sequence ID" value="URD87466.1"/>
    <property type="molecule type" value="Genomic_DNA"/>
</dbReference>
<dbReference type="InterPro" id="IPR027417">
    <property type="entry name" value="P-loop_NTPase"/>
</dbReference>
<dbReference type="GO" id="GO:0005524">
    <property type="term" value="F:ATP binding"/>
    <property type="evidence" value="ECO:0007669"/>
    <property type="project" value="UniProtKB-KW"/>
</dbReference>
<dbReference type="PANTHER" id="PTHR11088:SF86">
    <property type="entry name" value="ADENYLATE ISOPENTENYLTRANSFERASE 4-RELATED"/>
    <property type="match status" value="1"/>
</dbReference>
<protein>
    <submittedName>
        <fullName evidence="6">Adenylate isopentenyltransferase</fullName>
    </submittedName>
</protein>
<dbReference type="Gene3D" id="3.40.50.300">
    <property type="entry name" value="P-loop containing nucleotide triphosphate hydrolases"/>
    <property type="match status" value="1"/>
</dbReference>
<keyword evidence="4" id="KW-0547">Nucleotide-binding</keyword>
<comment type="similarity">
    <text evidence="1">Belongs to the IPP transferase family.</text>
</comment>
<evidence type="ECO:0000256" key="3">
    <source>
        <dbReference type="ARBA" id="ARBA00022712"/>
    </source>
</evidence>
<dbReference type="Pfam" id="PF01715">
    <property type="entry name" value="IPPT"/>
    <property type="match status" value="1"/>
</dbReference>
<dbReference type="GO" id="GO:0005739">
    <property type="term" value="C:mitochondrion"/>
    <property type="evidence" value="ECO:0007669"/>
    <property type="project" value="TreeGrafter"/>
</dbReference>
<evidence type="ECO:0000313" key="6">
    <source>
        <dbReference type="EMBL" id="URD87466.1"/>
    </source>
</evidence>
<sequence length="122" mass="12823">MGATGAGKSKLSIDLSAMFSGEVVNSDKIQVYRGLDITTSKIPVVERSGVPHQLIGELDPATVELSPAGFHSLAGCAAIDTTACRRVPVPVGGSNSFMHALLLERYDSRPIRLARTGSRSQG</sequence>
<reference evidence="6" key="1">
    <citation type="submission" date="2022-05" db="EMBL/GenBank/DDBJ databases">
        <title>The Musa troglodytarum L. genome provides insights into the mechanism of non-climacteric behaviour and enrichment of carotenoids.</title>
        <authorList>
            <person name="Wang J."/>
        </authorList>
    </citation>
    <scope>NUCLEOTIDE SEQUENCE</scope>
    <source>
        <tissue evidence="6">Leaf</tissue>
    </source>
</reference>
<keyword evidence="7" id="KW-1185">Reference proteome</keyword>
<gene>
    <name evidence="6" type="ORF">MUK42_27240</name>
</gene>
<evidence type="ECO:0000256" key="2">
    <source>
        <dbReference type="ARBA" id="ARBA00022679"/>
    </source>
</evidence>
<keyword evidence="2" id="KW-0808">Transferase</keyword>
<evidence type="ECO:0000256" key="1">
    <source>
        <dbReference type="ARBA" id="ARBA00005842"/>
    </source>
</evidence>